<dbReference type="EMBL" id="JACICE010000001">
    <property type="protein sequence ID" value="MBB3774702.1"/>
    <property type="molecule type" value="Genomic_DNA"/>
</dbReference>
<keyword evidence="5" id="KW-1185">Reference proteome</keyword>
<feature type="signal peptide" evidence="1">
    <location>
        <begin position="1"/>
        <end position="22"/>
    </location>
</feature>
<organism evidence="3 4">
    <name type="scientific">Erythrobacter ramosus</name>
    <dbReference type="NCBI Taxonomy" id="35811"/>
    <lineage>
        <taxon>Bacteria</taxon>
        <taxon>Pseudomonadati</taxon>
        <taxon>Pseudomonadota</taxon>
        <taxon>Alphaproteobacteria</taxon>
        <taxon>Sphingomonadales</taxon>
        <taxon>Erythrobacteraceae</taxon>
        <taxon>Erythrobacter/Porphyrobacter group</taxon>
        <taxon>Erythrobacter</taxon>
    </lineage>
</organism>
<comment type="caution">
    <text evidence="3">The sequence shown here is derived from an EMBL/GenBank/DDBJ whole genome shotgun (WGS) entry which is preliminary data.</text>
</comment>
<feature type="chain" id="PRO_5026204779" evidence="1">
    <location>
        <begin position="23"/>
        <end position="104"/>
    </location>
</feature>
<evidence type="ECO:0000313" key="2">
    <source>
        <dbReference type="EMBL" id="MBB3774702.1"/>
    </source>
</evidence>
<gene>
    <name evidence="2" type="ORF">FHS52_000645</name>
    <name evidence="3" type="ORF">GRI59_03365</name>
</gene>
<accession>A0A6I4UIN8</accession>
<evidence type="ECO:0000313" key="3">
    <source>
        <dbReference type="EMBL" id="MXP37654.1"/>
    </source>
</evidence>
<evidence type="ECO:0000313" key="4">
    <source>
        <dbReference type="Proteomes" id="UP000430021"/>
    </source>
</evidence>
<proteinExistence type="predicted"/>
<dbReference type="EMBL" id="WTYB01000001">
    <property type="protein sequence ID" value="MXP37654.1"/>
    <property type="molecule type" value="Genomic_DNA"/>
</dbReference>
<keyword evidence="1" id="KW-0732">Signal</keyword>
<evidence type="ECO:0000256" key="1">
    <source>
        <dbReference type="SAM" id="SignalP"/>
    </source>
</evidence>
<dbReference type="RefSeq" id="WP_160759772.1">
    <property type="nucleotide sequence ID" value="NZ_BAAADZ010000002.1"/>
</dbReference>
<reference evidence="2 5" key="2">
    <citation type="submission" date="2020-08" db="EMBL/GenBank/DDBJ databases">
        <title>Genomic Encyclopedia of Type Strains, Phase IV (KMG-IV): sequencing the most valuable type-strain genomes for metagenomic binning, comparative biology and taxonomic classification.</title>
        <authorList>
            <person name="Goeker M."/>
        </authorList>
    </citation>
    <scope>NUCLEOTIDE SEQUENCE [LARGE SCALE GENOMIC DNA]</scope>
    <source>
        <strain evidence="2 5">DSM 8510</strain>
    </source>
</reference>
<dbReference type="Proteomes" id="UP000430021">
    <property type="component" value="Unassembled WGS sequence"/>
</dbReference>
<sequence length="104" mass="10927">MKFAPLAALGLAVAALTTPAFADDSAPTAATAAAFTIDTPIEALMADERAKAIVAKHFNGMDLTQHPAYEQFKSLSLKSVAPFSQGMITEDMLTKISADLAEIK</sequence>
<dbReference type="OrthoDB" id="7211154at2"/>
<protein>
    <submittedName>
        <fullName evidence="3">Uncharacterized protein</fullName>
    </submittedName>
</protein>
<dbReference type="Proteomes" id="UP000548685">
    <property type="component" value="Unassembled WGS sequence"/>
</dbReference>
<dbReference type="AlphaFoldDB" id="A0A6I4UIN8"/>
<name>A0A6I4UIN8_9SPHN</name>
<reference evidence="3 4" key="1">
    <citation type="submission" date="2019-12" db="EMBL/GenBank/DDBJ databases">
        <title>Genomic-based taxomic classification of the family Erythrobacteraceae.</title>
        <authorList>
            <person name="Xu L."/>
        </authorList>
    </citation>
    <scope>NUCLEOTIDE SEQUENCE [LARGE SCALE GENOMIC DNA]</scope>
    <source>
        <strain evidence="3 4">JCM 10282</strain>
    </source>
</reference>
<evidence type="ECO:0000313" key="5">
    <source>
        <dbReference type="Proteomes" id="UP000548685"/>
    </source>
</evidence>